<reference evidence="3" key="1">
    <citation type="submission" date="2021-05" db="EMBL/GenBank/DDBJ databases">
        <authorList>
            <person name="Stam R."/>
        </authorList>
    </citation>
    <scope>NUCLEOTIDE SEQUENCE</scope>
    <source>
        <strain evidence="3">CS162</strain>
    </source>
</reference>
<dbReference type="EMBL" id="CAJRGZ010000017">
    <property type="protein sequence ID" value="CAG5157177.1"/>
    <property type="molecule type" value="Genomic_DNA"/>
</dbReference>
<dbReference type="GO" id="GO:0005634">
    <property type="term" value="C:nucleus"/>
    <property type="evidence" value="ECO:0007669"/>
    <property type="project" value="UniProtKB-SubCell"/>
</dbReference>
<evidence type="ECO:0000313" key="4">
    <source>
        <dbReference type="Proteomes" id="UP000676310"/>
    </source>
</evidence>
<dbReference type="Proteomes" id="UP000676310">
    <property type="component" value="Unassembled WGS sequence"/>
</dbReference>
<dbReference type="RefSeq" id="XP_043168520.1">
    <property type="nucleotide sequence ID" value="XM_043312585.1"/>
</dbReference>
<organism evidence="3 4">
    <name type="scientific">Alternaria atra</name>
    <dbReference type="NCBI Taxonomy" id="119953"/>
    <lineage>
        <taxon>Eukaryota</taxon>
        <taxon>Fungi</taxon>
        <taxon>Dikarya</taxon>
        <taxon>Ascomycota</taxon>
        <taxon>Pezizomycotina</taxon>
        <taxon>Dothideomycetes</taxon>
        <taxon>Pleosporomycetidae</taxon>
        <taxon>Pleosporales</taxon>
        <taxon>Pleosporineae</taxon>
        <taxon>Pleosporaceae</taxon>
        <taxon>Alternaria</taxon>
        <taxon>Alternaria sect. Ulocladioides</taxon>
    </lineage>
</organism>
<evidence type="ECO:0000313" key="3">
    <source>
        <dbReference type="EMBL" id="CAG5157177.1"/>
    </source>
</evidence>
<proteinExistence type="predicted"/>
<dbReference type="OrthoDB" id="5213892at2759"/>
<dbReference type="AlphaFoldDB" id="A0A8J2MZK0"/>
<dbReference type="GeneID" id="67016694"/>
<gene>
    <name evidence="3" type="ORF">ALTATR162_LOCUS4969</name>
</gene>
<comment type="subcellular location">
    <subcellularLocation>
        <location evidence="1">Nucleus</location>
    </subcellularLocation>
</comment>
<dbReference type="PANTHER" id="PTHR37534">
    <property type="entry name" value="TRANSCRIPTIONAL ACTIVATOR PROTEIN UGA3"/>
    <property type="match status" value="1"/>
</dbReference>
<dbReference type="Pfam" id="PF11951">
    <property type="entry name" value="Fungal_trans_2"/>
    <property type="match status" value="1"/>
</dbReference>
<comment type="caution">
    <text evidence="3">The sequence shown here is derived from an EMBL/GenBank/DDBJ whole genome shotgun (WGS) entry which is preliminary data.</text>
</comment>
<keyword evidence="4" id="KW-1185">Reference proteome</keyword>
<dbReference type="InterPro" id="IPR021858">
    <property type="entry name" value="Fun_TF"/>
</dbReference>
<dbReference type="PANTHER" id="PTHR37534:SF20">
    <property type="entry name" value="PRO1A C6 ZINK-FINGER PROTEIN"/>
    <property type="match status" value="1"/>
</dbReference>
<name>A0A8J2MZK0_9PLEO</name>
<sequence>METDGQQRRKAALLKEEVKRKAAMRREKFNKSTSRVAQEDTMHQFNIIPDIVVSKDTLSIDLVGSVVPNNQSSASTSISASPTVPAPFPFSLLPNALQHYHYSQTVGPSSPIEADFINKYISFAFPALFPFYRPSLFHTGRSWLLQLLGKSHIAHHAALSISCYFLTMALVDLEGTSGDHADCRLLRWDEVEQYTQNCFDSMRTNILTLDLNTQGTEQIVRVEALENVVHLLIFEMVLGHAAPWNSHLPPAYALLRDIMTCDSSSREGHMQSTLTTALLEIELPLWTNPTDGTHIWSPSQAGFRFCAAFLIFIDIIASITLQEPPTLRSYHAKLLAEIDDGISLPSDVEIHLSTVIGCRNGIMRSIAEISMLNSWKNEQVSTNSLNVMDLVDRASHIAHSLKSDVFGIQNENTTRFVPHSHLGGPLDTAPNPSASSMSTLIWAHAAQLYLTVVVSGWQLSSLDIRTNVAEIIVLLKDVPPYQLRTLVWPICVAGCLALEEEEPFFLGLLAGLGKVHTAGALDDARQIMEKVWQRRGFLRMTNWDLASCFSILGLPVLLV</sequence>
<keyword evidence="2" id="KW-0539">Nucleus</keyword>
<evidence type="ECO:0000256" key="1">
    <source>
        <dbReference type="ARBA" id="ARBA00004123"/>
    </source>
</evidence>
<evidence type="ECO:0000256" key="2">
    <source>
        <dbReference type="ARBA" id="ARBA00023242"/>
    </source>
</evidence>
<accession>A0A8J2MZK0</accession>
<protein>
    <submittedName>
        <fullName evidence="3">Uncharacterized protein</fullName>
    </submittedName>
</protein>